<evidence type="ECO:0000256" key="3">
    <source>
        <dbReference type="SAM" id="MobiDB-lite"/>
    </source>
</evidence>
<dbReference type="InterPro" id="IPR006652">
    <property type="entry name" value="Kelch_1"/>
</dbReference>
<protein>
    <recommendedName>
        <fullName evidence="4">BTB domain-containing protein</fullName>
    </recommendedName>
</protein>
<dbReference type="SUPFAM" id="SSF50965">
    <property type="entry name" value="Galactose oxidase, central domain"/>
    <property type="match status" value="1"/>
</dbReference>
<dbReference type="InterPro" id="IPR051568">
    <property type="entry name" value="LZTR1/Attractin"/>
</dbReference>
<sequence>MENLPPVFQSLAGINSRGLGEPTIERDSSREQSHDSSLTWTQIHPEGIVPQPRSGAASCVVDGKLWVFGGYGQSQGGGRLDDFYCYDFEENTWSTVEVLGDKPSQRENNGVVVSNNPDGSKKMLLFGGYSGSEWLNDLWSFDFGSRQWTLLHESSDPSADDENATAPSRRFGYVSMTYRNKFLVWGGFSGDTWLNDMFEFDFSSMQWREVTGKGCLPSPRSCPAYVQDDSYVFLHGGFGGEERKNDFFVFDLSTYEWKEIPPKGNAPTARYFHSCCLWQSCSLYGNQRKGKKLIVYAGYNGSQRLDDMYFYCFDSKEWSKVEQCGGQHSPSGRSSLVTQVYNNHLFCCFGYDGTRVLNDFYKFNLKTTSILLPSLRTDMKSLIDNEQLADCTFLVEGHEIHANRAILAVRSEYFHALLFGSSMRESIQDIEEAAGGTRSRRRPIEMHSVSYEVFMKILEYLYTDTIQDLDTKLGIELLITSEQFMLDRLKALCEDIIRRDLNVDNVCQILAASHQQQAEVLKEITLDFLVKNLSNPTIMQGLSDLKSEPDLLVEIIRRNASANNDNRMPSSPFAGSDWTGTRR</sequence>
<evidence type="ECO:0000313" key="5">
    <source>
        <dbReference type="EMBL" id="GFH60339.1"/>
    </source>
</evidence>
<proteinExistence type="predicted"/>
<dbReference type="Gene3D" id="3.30.710.10">
    <property type="entry name" value="Potassium Channel Kv1.1, Chain A"/>
    <property type="match status" value="1"/>
</dbReference>
<dbReference type="Proteomes" id="UP001054902">
    <property type="component" value="Unassembled WGS sequence"/>
</dbReference>
<dbReference type="EMBL" id="BLLK01000069">
    <property type="protein sequence ID" value="GFH60339.1"/>
    <property type="molecule type" value="Genomic_DNA"/>
</dbReference>
<dbReference type="InterPro" id="IPR011043">
    <property type="entry name" value="Gal_Oxase/kelch_b-propeller"/>
</dbReference>
<dbReference type="PANTHER" id="PTHR46376:SF1">
    <property type="entry name" value="LEUCINE-ZIPPER-LIKE TRANSCRIPTIONAL REGULATOR 1"/>
    <property type="match status" value="1"/>
</dbReference>
<dbReference type="Gene3D" id="2.120.10.80">
    <property type="entry name" value="Kelch-type beta propeller"/>
    <property type="match status" value="2"/>
</dbReference>
<evidence type="ECO:0000313" key="6">
    <source>
        <dbReference type="Proteomes" id="UP001054902"/>
    </source>
</evidence>
<gene>
    <name evidence="5" type="ORF">CTEN210_16815</name>
</gene>
<keyword evidence="6" id="KW-1185">Reference proteome</keyword>
<accession>A0AAD3D9L2</accession>
<dbReference type="Pfam" id="PF01344">
    <property type="entry name" value="Kelch_1"/>
    <property type="match status" value="1"/>
</dbReference>
<comment type="caution">
    <text evidence="5">The sequence shown here is derived from an EMBL/GenBank/DDBJ whole genome shotgun (WGS) entry which is preliminary data.</text>
</comment>
<evidence type="ECO:0000259" key="4">
    <source>
        <dbReference type="PROSITE" id="PS50097"/>
    </source>
</evidence>
<dbReference type="Pfam" id="PF24681">
    <property type="entry name" value="Kelch_KLHDC2_KLHL20_DRC7"/>
    <property type="match status" value="1"/>
</dbReference>
<dbReference type="InterPro" id="IPR000210">
    <property type="entry name" value="BTB/POZ_dom"/>
</dbReference>
<dbReference type="SUPFAM" id="SSF117281">
    <property type="entry name" value="Kelch motif"/>
    <property type="match status" value="1"/>
</dbReference>
<name>A0AAD3D9L2_9STRA</name>
<keyword evidence="1" id="KW-0880">Kelch repeat</keyword>
<dbReference type="SUPFAM" id="SSF54695">
    <property type="entry name" value="POZ domain"/>
    <property type="match status" value="1"/>
</dbReference>
<dbReference type="GO" id="GO:0005794">
    <property type="term" value="C:Golgi apparatus"/>
    <property type="evidence" value="ECO:0007669"/>
    <property type="project" value="TreeGrafter"/>
</dbReference>
<reference evidence="5 6" key="1">
    <citation type="journal article" date="2021" name="Sci. Rep.">
        <title>The genome of the diatom Chaetoceros tenuissimus carries an ancient integrated fragment of an extant virus.</title>
        <authorList>
            <person name="Hongo Y."/>
            <person name="Kimura K."/>
            <person name="Takaki Y."/>
            <person name="Yoshida Y."/>
            <person name="Baba S."/>
            <person name="Kobayashi G."/>
            <person name="Nagasaki K."/>
            <person name="Hano T."/>
            <person name="Tomaru Y."/>
        </authorList>
    </citation>
    <scope>NUCLEOTIDE SEQUENCE [LARGE SCALE GENOMIC DNA]</scope>
    <source>
        <strain evidence="5 6">NIES-3715</strain>
    </source>
</reference>
<dbReference type="SMART" id="SM00225">
    <property type="entry name" value="BTB"/>
    <property type="match status" value="1"/>
</dbReference>
<dbReference type="InterPro" id="IPR015915">
    <property type="entry name" value="Kelch-typ_b-propeller"/>
</dbReference>
<organism evidence="5 6">
    <name type="scientific">Chaetoceros tenuissimus</name>
    <dbReference type="NCBI Taxonomy" id="426638"/>
    <lineage>
        <taxon>Eukaryota</taxon>
        <taxon>Sar</taxon>
        <taxon>Stramenopiles</taxon>
        <taxon>Ochrophyta</taxon>
        <taxon>Bacillariophyta</taxon>
        <taxon>Coscinodiscophyceae</taxon>
        <taxon>Chaetocerotophycidae</taxon>
        <taxon>Chaetocerotales</taxon>
        <taxon>Chaetocerotaceae</taxon>
        <taxon>Chaetoceros</taxon>
    </lineage>
</organism>
<feature type="region of interest" description="Disordered" evidence="3">
    <location>
        <begin position="12"/>
        <end position="38"/>
    </location>
</feature>
<dbReference type="PROSITE" id="PS50097">
    <property type="entry name" value="BTB"/>
    <property type="match status" value="1"/>
</dbReference>
<feature type="region of interest" description="Disordered" evidence="3">
    <location>
        <begin position="563"/>
        <end position="583"/>
    </location>
</feature>
<evidence type="ECO:0000256" key="1">
    <source>
        <dbReference type="ARBA" id="ARBA00022441"/>
    </source>
</evidence>
<dbReference type="Pfam" id="PF00651">
    <property type="entry name" value="BTB"/>
    <property type="match status" value="1"/>
</dbReference>
<dbReference type="InterPro" id="IPR011333">
    <property type="entry name" value="SKP1/BTB/POZ_sf"/>
</dbReference>
<keyword evidence="2" id="KW-0677">Repeat</keyword>
<feature type="domain" description="BTB" evidence="4">
    <location>
        <begin position="389"/>
        <end position="470"/>
    </location>
</feature>
<dbReference type="AlphaFoldDB" id="A0AAD3D9L2"/>
<dbReference type="PANTHER" id="PTHR46376">
    <property type="entry name" value="LEUCINE-ZIPPER-LIKE TRANSCRIPTIONAL REGULATOR 1"/>
    <property type="match status" value="1"/>
</dbReference>
<feature type="compositionally biased region" description="Basic and acidic residues" evidence="3">
    <location>
        <begin position="23"/>
        <end position="34"/>
    </location>
</feature>
<evidence type="ECO:0000256" key="2">
    <source>
        <dbReference type="ARBA" id="ARBA00022737"/>
    </source>
</evidence>
<dbReference type="Gene3D" id="1.25.40.420">
    <property type="match status" value="1"/>
</dbReference>